<dbReference type="InterPro" id="IPR001245">
    <property type="entry name" value="Ser-Thr/Tyr_kinase_cat_dom"/>
</dbReference>
<dbReference type="GO" id="GO:0004672">
    <property type="term" value="F:protein kinase activity"/>
    <property type="evidence" value="ECO:0007669"/>
    <property type="project" value="InterPro"/>
</dbReference>
<reference evidence="4" key="1">
    <citation type="submission" date="2025-08" db="UniProtKB">
        <authorList>
            <consortium name="Ensembl"/>
        </authorList>
    </citation>
    <scope>IDENTIFICATION</scope>
</reference>
<dbReference type="CDD" id="cd21037">
    <property type="entry name" value="MLKL_NTD"/>
    <property type="match status" value="1"/>
</dbReference>
<dbReference type="AlphaFoldDB" id="A0A8C8ABM6"/>
<dbReference type="GO" id="GO:0097527">
    <property type="term" value="P:necroptotic signaling pathway"/>
    <property type="evidence" value="ECO:0007669"/>
    <property type="project" value="TreeGrafter"/>
</dbReference>
<evidence type="ECO:0000259" key="3">
    <source>
        <dbReference type="PROSITE" id="PS50011"/>
    </source>
</evidence>
<dbReference type="PROSITE" id="PS50011">
    <property type="entry name" value="PROTEIN_KINASE_DOM"/>
    <property type="match status" value="1"/>
</dbReference>
<proteinExistence type="predicted"/>
<dbReference type="Proteomes" id="UP000694552">
    <property type="component" value="Unplaced"/>
</dbReference>
<evidence type="ECO:0000313" key="4">
    <source>
        <dbReference type="Ensembl" id="ENSOSUP00000001924.1"/>
    </source>
</evidence>
<dbReference type="InterPro" id="IPR051681">
    <property type="entry name" value="Ser/Thr_Kinases-Pseudokinases"/>
</dbReference>
<organism evidence="4 5">
    <name type="scientific">Otus sunia</name>
    <name type="common">Oriental scops-owl</name>
    <dbReference type="NCBI Taxonomy" id="257818"/>
    <lineage>
        <taxon>Eukaryota</taxon>
        <taxon>Metazoa</taxon>
        <taxon>Chordata</taxon>
        <taxon>Craniata</taxon>
        <taxon>Vertebrata</taxon>
        <taxon>Euteleostomi</taxon>
        <taxon>Archelosauria</taxon>
        <taxon>Archosauria</taxon>
        <taxon>Dinosauria</taxon>
        <taxon>Saurischia</taxon>
        <taxon>Theropoda</taxon>
        <taxon>Coelurosauria</taxon>
        <taxon>Aves</taxon>
        <taxon>Neognathae</taxon>
        <taxon>Neoaves</taxon>
        <taxon>Telluraves</taxon>
        <taxon>Strigiformes</taxon>
        <taxon>Strigidae</taxon>
        <taxon>Otus</taxon>
    </lineage>
</organism>
<accession>A0A8C8ABM6</accession>
<dbReference type="FunFam" id="3.30.200.20:FF:000437">
    <property type="entry name" value="Mixed lineage kinase domain-like pseudokinase"/>
    <property type="match status" value="1"/>
</dbReference>
<dbReference type="Pfam" id="PF07714">
    <property type="entry name" value="PK_Tyr_Ser-Thr"/>
    <property type="match status" value="1"/>
</dbReference>
<name>A0A8C8ABM6_9STRI</name>
<dbReference type="GO" id="GO:0007166">
    <property type="term" value="P:cell surface receptor signaling pathway"/>
    <property type="evidence" value="ECO:0007669"/>
    <property type="project" value="InterPro"/>
</dbReference>
<evidence type="ECO:0000256" key="1">
    <source>
        <dbReference type="ARBA" id="ARBA00022741"/>
    </source>
</evidence>
<dbReference type="Gene3D" id="1.10.510.10">
    <property type="entry name" value="Transferase(Phosphotransferase) domain 1"/>
    <property type="match status" value="1"/>
</dbReference>
<evidence type="ECO:0000256" key="2">
    <source>
        <dbReference type="ARBA" id="ARBA00022840"/>
    </source>
</evidence>
<dbReference type="PANTHER" id="PTHR44329:SF298">
    <property type="entry name" value="MIXED LINEAGE KINASE DOMAIN-LIKE PROTEIN"/>
    <property type="match status" value="1"/>
</dbReference>
<dbReference type="InterPro" id="IPR011009">
    <property type="entry name" value="Kinase-like_dom_sf"/>
</dbReference>
<dbReference type="InterPro" id="IPR054000">
    <property type="entry name" value="MLKL_N"/>
</dbReference>
<dbReference type="Ensembl" id="ENSOSUT00000001961.1">
    <property type="protein sequence ID" value="ENSOSUP00000001924.1"/>
    <property type="gene ID" value="ENSOSUG00000001370.1"/>
</dbReference>
<dbReference type="InterPro" id="IPR000719">
    <property type="entry name" value="Prot_kinase_dom"/>
</dbReference>
<dbReference type="Gene3D" id="1.20.930.20">
    <property type="entry name" value="Adaptor protein Cbl, N-terminal domain"/>
    <property type="match status" value="1"/>
</dbReference>
<sequence length="452" mass="52319">MEIVERLFSVAQAIHAQLEQVKCCKHQCQRLVERIQILLEPVRILEAQPHKYISHQEEELLKKLLRALGEAQKLVMKYSQASWIQKFLRAHSTGEEFIWVNESLEDIAQGLSLLLQAEQKQSFLEAFQAKTCRRQDAEDLRDDRAFLDQVIASKCAFGKPSSMRPAVETSPQEDITEIQRDHLTFYSHLQDTESYDLYEGEYLKYPVAIKTFKRPKVRDIFEKEIQTLKKFESPNILRMYGICIEEKGKGPCFSIVMEYCKHGTLRDVLTKQQHLSWEVRIRMALGAARGLYRFLCFYHFSLSLSHSLNQLSGFELCETESSIKRKAKKDWKQVSMLAYVAPENLKDINYPYKRPCEIYSFGIVLWEIATSKIPFEGCTPEEIVEKVCNDHYQDPVGEDCPEDLRKVIDQCRAFDPSQRPSAEGKCCTLPSVHLSKGRKLPSFSLICSILRA</sequence>
<keyword evidence="1" id="KW-0547">Nucleotide-binding</keyword>
<dbReference type="InterPro" id="IPR036537">
    <property type="entry name" value="Adaptor_Cbl_N_dom_sf"/>
</dbReference>
<evidence type="ECO:0000313" key="5">
    <source>
        <dbReference type="Proteomes" id="UP000694552"/>
    </source>
</evidence>
<protein>
    <submittedName>
        <fullName evidence="4">Mixed lineage kinase domain like pseudokinase</fullName>
    </submittedName>
</protein>
<dbReference type="Gene3D" id="3.30.200.20">
    <property type="entry name" value="Phosphorylase Kinase, domain 1"/>
    <property type="match status" value="1"/>
</dbReference>
<reference evidence="4" key="2">
    <citation type="submission" date="2025-09" db="UniProtKB">
        <authorList>
            <consortium name="Ensembl"/>
        </authorList>
    </citation>
    <scope>IDENTIFICATION</scope>
</reference>
<dbReference type="InterPro" id="IPR059179">
    <property type="entry name" value="MLKL-like_MCAfunc"/>
</dbReference>
<dbReference type="SUPFAM" id="SSF56112">
    <property type="entry name" value="Protein kinase-like (PK-like)"/>
    <property type="match status" value="1"/>
</dbReference>
<dbReference type="GO" id="GO:0005524">
    <property type="term" value="F:ATP binding"/>
    <property type="evidence" value="ECO:0007669"/>
    <property type="project" value="UniProtKB-KW"/>
</dbReference>
<keyword evidence="5" id="KW-1185">Reference proteome</keyword>
<dbReference type="Pfam" id="PF22215">
    <property type="entry name" value="MLKL_N"/>
    <property type="match status" value="1"/>
</dbReference>
<dbReference type="PANTHER" id="PTHR44329">
    <property type="entry name" value="SERINE/THREONINE-PROTEIN KINASE TNNI3K-RELATED"/>
    <property type="match status" value="1"/>
</dbReference>
<feature type="domain" description="Protein kinase" evidence="3">
    <location>
        <begin position="183"/>
        <end position="432"/>
    </location>
</feature>
<keyword evidence="2" id="KW-0067">ATP-binding</keyword>